<evidence type="ECO:0000259" key="2">
    <source>
        <dbReference type="Pfam" id="PF13960"/>
    </source>
</evidence>
<feature type="domain" description="DUF4216" evidence="1">
    <location>
        <begin position="391"/>
        <end position="464"/>
    </location>
</feature>
<evidence type="ECO:0008006" key="4">
    <source>
        <dbReference type="Google" id="ProtNLM"/>
    </source>
</evidence>
<proteinExistence type="predicted"/>
<dbReference type="InterPro" id="IPR025312">
    <property type="entry name" value="DUF4216"/>
</dbReference>
<dbReference type="Pfam" id="PF13960">
    <property type="entry name" value="DUF4218"/>
    <property type="match status" value="1"/>
</dbReference>
<evidence type="ECO:0000259" key="1">
    <source>
        <dbReference type="Pfam" id="PF13952"/>
    </source>
</evidence>
<dbReference type="PANTHER" id="PTHR48258:SF4">
    <property type="entry name" value="DUF4216 DOMAIN-CONTAINING PROTEIN"/>
    <property type="match status" value="1"/>
</dbReference>
<comment type="caution">
    <text evidence="3">The sequence shown here is derived from an EMBL/GenBank/DDBJ whole genome shotgun (WGS) entry which is preliminary data.</text>
</comment>
<dbReference type="EMBL" id="JACGWM010001585">
    <property type="protein sequence ID" value="KAL0291342.1"/>
    <property type="molecule type" value="Genomic_DNA"/>
</dbReference>
<sequence>MERAQRMIFDIVGPSYFTSSHEGILDDCTRSCPVDAGPSSYCYGDGPYDYVESGLANRFFNIVHAADQSLWDGCTQSQLGVVAELVDGHISKRIYGRISQWANRILPSDHTLLGDYYSMKKLVKDLSLPIEKIHRLYSSRATAEHMTWHATHQTEEGSMCHPSDVDAWKHFDDHMLHELENNVAIILCNLVKIFPPTFFDSMEHLIFHLLYEASVGGPVQYSTLSRMCNPNEACLEEMMSARAAMMDFRASGATKRRWLSGLERYIIEMYNLTNCEVVTPYYESYLNKLYQHQHPAVPIIDRLVSTEFKDWFKLRVHPELNYTDQELLKCHYWGRSAEVTLVPTYFINEFNFSTEHHNTDKSTMNCGVCVKSSSYTNEENNFYGIIKEIIQLTYLLIPNLHIVLFKCRWVDLVRGMKVHPSYHLIDVNFKKLYQKDDPFILAQQAVQVYFTEYPSMKRDKVDWMAICKIKTWRVVNDFK</sequence>
<name>A0AAW2JAE1_9LAMI</name>
<dbReference type="Pfam" id="PF13952">
    <property type="entry name" value="DUF4216"/>
    <property type="match status" value="1"/>
</dbReference>
<gene>
    <name evidence="3" type="ORF">Scaly_2641600</name>
</gene>
<evidence type="ECO:0000313" key="3">
    <source>
        <dbReference type="EMBL" id="KAL0291342.1"/>
    </source>
</evidence>
<protein>
    <recommendedName>
        <fullName evidence="4">DUF4218 domain-containing protein</fullName>
    </recommendedName>
</protein>
<organism evidence="3">
    <name type="scientific">Sesamum calycinum</name>
    <dbReference type="NCBI Taxonomy" id="2727403"/>
    <lineage>
        <taxon>Eukaryota</taxon>
        <taxon>Viridiplantae</taxon>
        <taxon>Streptophyta</taxon>
        <taxon>Embryophyta</taxon>
        <taxon>Tracheophyta</taxon>
        <taxon>Spermatophyta</taxon>
        <taxon>Magnoliopsida</taxon>
        <taxon>eudicotyledons</taxon>
        <taxon>Gunneridae</taxon>
        <taxon>Pentapetalae</taxon>
        <taxon>asterids</taxon>
        <taxon>lamiids</taxon>
        <taxon>Lamiales</taxon>
        <taxon>Pedaliaceae</taxon>
        <taxon>Sesamum</taxon>
    </lineage>
</organism>
<dbReference type="InterPro" id="IPR025452">
    <property type="entry name" value="DUF4218"/>
</dbReference>
<dbReference type="PANTHER" id="PTHR48258">
    <property type="entry name" value="DUF4218 DOMAIN-CONTAINING PROTEIN-RELATED"/>
    <property type="match status" value="1"/>
</dbReference>
<feature type="domain" description="DUF4218" evidence="2">
    <location>
        <begin position="173"/>
        <end position="222"/>
    </location>
</feature>
<reference evidence="3" key="1">
    <citation type="submission" date="2020-06" db="EMBL/GenBank/DDBJ databases">
        <authorList>
            <person name="Li T."/>
            <person name="Hu X."/>
            <person name="Zhang T."/>
            <person name="Song X."/>
            <person name="Zhang H."/>
            <person name="Dai N."/>
            <person name="Sheng W."/>
            <person name="Hou X."/>
            <person name="Wei L."/>
        </authorList>
    </citation>
    <scope>NUCLEOTIDE SEQUENCE</scope>
    <source>
        <strain evidence="3">KEN8</strain>
        <tissue evidence="3">Leaf</tissue>
    </source>
</reference>
<dbReference type="AlphaFoldDB" id="A0AAW2JAE1"/>
<accession>A0AAW2JAE1</accession>
<reference evidence="3" key="2">
    <citation type="journal article" date="2024" name="Plant">
        <title>Genomic evolution and insights into agronomic trait innovations of Sesamum species.</title>
        <authorList>
            <person name="Miao H."/>
            <person name="Wang L."/>
            <person name="Qu L."/>
            <person name="Liu H."/>
            <person name="Sun Y."/>
            <person name="Le M."/>
            <person name="Wang Q."/>
            <person name="Wei S."/>
            <person name="Zheng Y."/>
            <person name="Lin W."/>
            <person name="Duan Y."/>
            <person name="Cao H."/>
            <person name="Xiong S."/>
            <person name="Wang X."/>
            <person name="Wei L."/>
            <person name="Li C."/>
            <person name="Ma Q."/>
            <person name="Ju M."/>
            <person name="Zhao R."/>
            <person name="Li G."/>
            <person name="Mu C."/>
            <person name="Tian Q."/>
            <person name="Mei H."/>
            <person name="Zhang T."/>
            <person name="Gao T."/>
            <person name="Zhang H."/>
        </authorList>
    </citation>
    <scope>NUCLEOTIDE SEQUENCE</scope>
    <source>
        <strain evidence="3">KEN8</strain>
    </source>
</reference>